<dbReference type="Proteomes" id="UP001155241">
    <property type="component" value="Unassembled WGS sequence"/>
</dbReference>
<evidence type="ECO:0000313" key="3">
    <source>
        <dbReference type="Proteomes" id="UP001155241"/>
    </source>
</evidence>
<proteinExistence type="predicted"/>
<dbReference type="PROSITE" id="PS51257">
    <property type="entry name" value="PROKAR_LIPOPROTEIN"/>
    <property type="match status" value="1"/>
</dbReference>
<organism evidence="2 3">
    <name type="scientific">Aeoliella straminimaris</name>
    <dbReference type="NCBI Taxonomy" id="2954799"/>
    <lineage>
        <taxon>Bacteria</taxon>
        <taxon>Pseudomonadati</taxon>
        <taxon>Planctomycetota</taxon>
        <taxon>Planctomycetia</taxon>
        <taxon>Pirellulales</taxon>
        <taxon>Lacipirellulaceae</taxon>
        <taxon>Aeoliella</taxon>
    </lineage>
</organism>
<evidence type="ECO:0000313" key="2">
    <source>
        <dbReference type="EMBL" id="MCO6044631.1"/>
    </source>
</evidence>
<dbReference type="EMBL" id="JAMXLR010000036">
    <property type="protein sequence ID" value="MCO6044631.1"/>
    <property type="molecule type" value="Genomic_DNA"/>
</dbReference>
<protein>
    <submittedName>
        <fullName evidence="2">Right-handed parallel beta-helix repeat-containing protein</fullName>
    </submittedName>
</protein>
<dbReference type="SUPFAM" id="SSF51126">
    <property type="entry name" value="Pectin lyase-like"/>
    <property type="match status" value="1"/>
</dbReference>
<gene>
    <name evidence="2" type="ORF">NG895_12000</name>
</gene>
<keyword evidence="3" id="KW-1185">Reference proteome</keyword>
<feature type="signal peptide" evidence="1">
    <location>
        <begin position="1"/>
        <end position="22"/>
    </location>
</feature>
<dbReference type="AlphaFoldDB" id="A0A9X2FF85"/>
<feature type="chain" id="PRO_5040750125" evidence="1">
    <location>
        <begin position="23"/>
        <end position="301"/>
    </location>
</feature>
<comment type="caution">
    <text evidence="2">The sequence shown here is derived from an EMBL/GenBank/DDBJ whole genome shotgun (WGS) entry which is preliminary data.</text>
</comment>
<accession>A0A9X2FF85</accession>
<dbReference type="InterPro" id="IPR012334">
    <property type="entry name" value="Pectin_lyas_fold"/>
</dbReference>
<sequence>MARWFGLFTLLLVIGASCPVHSATYYVNNLLGSDRATGLSAEPQAENGPVRTICAALARAGRADRIELANTGEPYREMIAMTGPHQSGLRGQPFVIDGNGAVLDGTVTAAPGAWKHVEGNVFALRPRRLTYQQLFSSGKPLPRTALYSKYEFSQLDPAEWALLNGRIYFRTEGNKIPEDYELRHTLLQTGITLYNVRHVRIQDLVIQGFQQDGINAHELVRDCELMDVDCRANGRAGLSVGGVSRVEALRCNFYDNGRVQVRTEGLAELKLFECDVDSSGVPAFDSQGRSLIADGKPVFGP</sequence>
<dbReference type="Gene3D" id="2.160.20.10">
    <property type="entry name" value="Single-stranded right-handed beta-helix, Pectin lyase-like"/>
    <property type="match status" value="1"/>
</dbReference>
<dbReference type="InterPro" id="IPR011050">
    <property type="entry name" value="Pectin_lyase_fold/virulence"/>
</dbReference>
<keyword evidence="1" id="KW-0732">Signal</keyword>
<dbReference type="RefSeq" id="WP_252852741.1">
    <property type="nucleotide sequence ID" value="NZ_JAMXLR010000036.1"/>
</dbReference>
<evidence type="ECO:0000256" key="1">
    <source>
        <dbReference type="SAM" id="SignalP"/>
    </source>
</evidence>
<reference evidence="2" key="1">
    <citation type="submission" date="2022-06" db="EMBL/GenBank/DDBJ databases">
        <title>Aeoliella straminimaris, a novel planctomycete from sediments.</title>
        <authorList>
            <person name="Vitorino I.R."/>
            <person name="Lage O.M."/>
        </authorList>
    </citation>
    <scope>NUCLEOTIDE SEQUENCE</scope>
    <source>
        <strain evidence="2">ICT_H6.2</strain>
    </source>
</reference>
<name>A0A9X2FF85_9BACT</name>